<comment type="similarity">
    <text evidence="1">Belongs to the short-chain dehydrogenases/reductases (SDR) family.</text>
</comment>
<dbReference type="SMART" id="SM00822">
    <property type="entry name" value="PKS_KR"/>
    <property type="match status" value="1"/>
</dbReference>
<keyword evidence="5" id="KW-1185">Reference proteome</keyword>
<dbReference type="Gene3D" id="3.40.50.720">
    <property type="entry name" value="NAD(P)-binding Rossmann-like Domain"/>
    <property type="match status" value="1"/>
</dbReference>
<evidence type="ECO:0000256" key="2">
    <source>
        <dbReference type="ARBA" id="ARBA00023002"/>
    </source>
</evidence>
<name>A0A2A2WSF3_9ACTN</name>
<dbReference type="SUPFAM" id="SSF51735">
    <property type="entry name" value="NAD(P)-binding Rossmann-fold domains"/>
    <property type="match status" value="1"/>
</dbReference>
<dbReference type="GO" id="GO:0016491">
    <property type="term" value="F:oxidoreductase activity"/>
    <property type="evidence" value="ECO:0007669"/>
    <property type="project" value="UniProtKB-KW"/>
</dbReference>
<dbReference type="Pfam" id="PF00106">
    <property type="entry name" value="adh_short"/>
    <property type="match status" value="1"/>
</dbReference>
<dbReference type="InterPro" id="IPR057326">
    <property type="entry name" value="KR_dom"/>
</dbReference>
<dbReference type="PANTHER" id="PTHR44196">
    <property type="entry name" value="DEHYDROGENASE/REDUCTASE SDR FAMILY MEMBER 7B"/>
    <property type="match status" value="1"/>
</dbReference>
<reference evidence="5" key="1">
    <citation type="submission" date="2017-09" db="EMBL/GenBank/DDBJ databases">
        <authorList>
            <person name="Zhang Y."/>
            <person name="Huang X."/>
            <person name="Liu J."/>
            <person name="Lu L."/>
            <person name="Peng K."/>
        </authorList>
    </citation>
    <scope>NUCLEOTIDE SEQUENCE [LARGE SCALE GENOMIC DNA]</scope>
    <source>
        <strain evidence="5">S-XJ-1</strain>
    </source>
</reference>
<gene>
    <name evidence="4" type="ORF">CEY15_04910</name>
</gene>
<evidence type="ECO:0000259" key="3">
    <source>
        <dbReference type="SMART" id="SM00822"/>
    </source>
</evidence>
<feature type="domain" description="Ketoreductase" evidence="3">
    <location>
        <begin position="5"/>
        <end position="184"/>
    </location>
</feature>
<dbReference type="EMBL" id="NTGA01000009">
    <property type="protein sequence ID" value="PAY24085.1"/>
    <property type="molecule type" value="Genomic_DNA"/>
</dbReference>
<organism evidence="4 5">
    <name type="scientific">Dietzia natronolimnaea</name>
    <dbReference type="NCBI Taxonomy" id="161920"/>
    <lineage>
        <taxon>Bacteria</taxon>
        <taxon>Bacillati</taxon>
        <taxon>Actinomycetota</taxon>
        <taxon>Actinomycetes</taxon>
        <taxon>Mycobacteriales</taxon>
        <taxon>Dietziaceae</taxon>
        <taxon>Dietzia</taxon>
    </lineage>
</organism>
<dbReference type="PRINTS" id="PR00081">
    <property type="entry name" value="GDHRDH"/>
</dbReference>
<accession>A0A2A2WSF3</accession>
<dbReference type="InterPro" id="IPR036291">
    <property type="entry name" value="NAD(P)-bd_dom_sf"/>
</dbReference>
<sequence>MTDRKTILITGASSGLGEGMARRWAAQGRNLALCARRLDRLEELRSELLAAHPSITVAVRELDVADADAVERVFGELDAELGGIDRFVLNAGLGKGASIGTGKAHANRETAMVNVVGTLNQAEAAMELLFTRSVGHLVFISSVSSLRGMPKAQNTYGATKAFVSALAQGLYAELDSAGSRIKVTDILPGYIRTDINRSVKTALMTEFDEGVDALVKTIDAEPTRALVPAKPWKAIGPLLTLLPEKVSRRFV</sequence>
<dbReference type="AlphaFoldDB" id="A0A2A2WSF3"/>
<comment type="caution">
    <text evidence="4">The sequence shown here is derived from an EMBL/GenBank/DDBJ whole genome shotgun (WGS) entry which is preliminary data.</text>
</comment>
<protein>
    <submittedName>
        <fullName evidence="4">Short chain dehydrogenase</fullName>
    </submittedName>
</protein>
<dbReference type="PANTHER" id="PTHR44196:SF1">
    <property type="entry name" value="DEHYDROGENASE_REDUCTASE SDR FAMILY MEMBER 7B"/>
    <property type="match status" value="1"/>
</dbReference>
<evidence type="ECO:0000313" key="4">
    <source>
        <dbReference type="EMBL" id="PAY24085.1"/>
    </source>
</evidence>
<dbReference type="OrthoDB" id="9797538at2"/>
<dbReference type="Proteomes" id="UP000218810">
    <property type="component" value="Unassembled WGS sequence"/>
</dbReference>
<dbReference type="NCBIfam" id="NF006099">
    <property type="entry name" value="PRK08251.1"/>
    <property type="match status" value="1"/>
</dbReference>
<evidence type="ECO:0000256" key="1">
    <source>
        <dbReference type="ARBA" id="ARBA00006484"/>
    </source>
</evidence>
<evidence type="ECO:0000313" key="5">
    <source>
        <dbReference type="Proteomes" id="UP000218810"/>
    </source>
</evidence>
<dbReference type="GO" id="GO:0016020">
    <property type="term" value="C:membrane"/>
    <property type="evidence" value="ECO:0007669"/>
    <property type="project" value="TreeGrafter"/>
</dbReference>
<dbReference type="RefSeq" id="WP_007627562.1">
    <property type="nucleotide sequence ID" value="NZ_NTGA01000009.1"/>
</dbReference>
<keyword evidence="2" id="KW-0560">Oxidoreductase</keyword>
<proteinExistence type="inferred from homology"/>
<dbReference type="InterPro" id="IPR002347">
    <property type="entry name" value="SDR_fam"/>
</dbReference>